<dbReference type="EMBL" id="CP011971">
    <property type="protein sequence ID" value="AMN46633.1"/>
    <property type="molecule type" value="Genomic_DNA"/>
</dbReference>
<keyword evidence="8" id="KW-1185">Reference proteome</keyword>
<dbReference type="STRING" id="465721.ACG33_05880"/>
<evidence type="ECO:0000256" key="6">
    <source>
        <dbReference type="HAMAP-Rule" id="MF_01186"/>
    </source>
</evidence>
<sequence>MRHDEKVKMMLSGWLRGGSGVLHEGIRRFVIVLLGCWLIVPSGCGWQLQGTARLPERMAITYVDTEDRYTDFSRALRDALRASGARLTEERRDATAVIRILNDDSDQRVLSVSARNTPEEYEVYYAIEYSVVAQGAEGSEELIEAQKLELTRDYSYSTATMLANQREQSILREALARDLAALVVRRLAAL</sequence>
<protein>
    <recommendedName>
        <fullName evidence="6">LPS-assembly lipoprotein LptE</fullName>
    </recommendedName>
</protein>
<name>A0A127F874_STEDE</name>
<dbReference type="AlphaFoldDB" id="A0A127F874"/>
<dbReference type="PANTHER" id="PTHR38098:SF1">
    <property type="entry name" value="LPS-ASSEMBLY LIPOPROTEIN LPTE"/>
    <property type="match status" value="1"/>
</dbReference>
<keyword evidence="1" id="KW-0732">Signal</keyword>
<dbReference type="Pfam" id="PF04390">
    <property type="entry name" value="LptE"/>
    <property type="match status" value="1"/>
</dbReference>
<evidence type="ECO:0000256" key="2">
    <source>
        <dbReference type="ARBA" id="ARBA00023136"/>
    </source>
</evidence>
<reference evidence="7 8" key="1">
    <citation type="submission" date="2015-06" db="EMBL/GenBank/DDBJ databases">
        <title>A Comprehensive Approach to Explore the Metabolic and Phylogenetic Diversity of Bacterial Steroid Degradation in the Environment: Testosterone as an Example.</title>
        <authorList>
            <person name="Yang F.-C."/>
            <person name="Chen Y.-L."/>
            <person name="Yu C.-P."/>
            <person name="Tang S.-L."/>
            <person name="Wang P.-H."/>
            <person name="Ismail W."/>
            <person name="Wang C.-H."/>
            <person name="Yang C.-Y."/>
            <person name="Chiang Y.-R."/>
        </authorList>
    </citation>
    <scope>NUCLEOTIDE SEQUENCE [LARGE SCALE GENOMIC DNA]</scope>
    <source>
        <strain evidence="7 8">DSM 18526</strain>
    </source>
</reference>
<evidence type="ECO:0000256" key="1">
    <source>
        <dbReference type="ARBA" id="ARBA00022729"/>
    </source>
</evidence>
<dbReference type="GO" id="GO:0015920">
    <property type="term" value="P:lipopolysaccharide transport"/>
    <property type="evidence" value="ECO:0007669"/>
    <property type="project" value="TreeGrafter"/>
</dbReference>
<dbReference type="PANTHER" id="PTHR38098">
    <property type="entry name" value="LPS-ASSEMBLY LIPOPROTEIN LPTE"/>
    <property type="match status" value="1"/>
</dbReference>
<dbReference type="Proteomes" id="UP000070250">
    <property type="component" value="Chromosome"/>
</dbReference>
<accession>A0A127F874</accession>
<keyword evidence="5" id="KW-0449">Lipoprotein</keyword>
<evidence type="ECO:0000256" key="3">
    <source>
        <dbReference type="ARBA" id="ARBA00023139"/>
    </source>
</evidence>
<comment type="similarity">
    <text evidence="6">Belongs to the LptE lipoprotein family.</text>
</comment>
<proteinExistence type="inferred from homology"/>
<comment type="subunit">
    <text evidence="6">Component of the lipopolysaccharide transport and assembly complex. Interacts with LptD.</text>
</comment>
<dbReference type="KEGG" id="sdf:ACG33_05880"/>
<gene>
    <name evidence="6" type="primary">lptE</name>
    <name evidence="7" type="ORF">ACG33_05880</name>
</gene>
<evidence type="ECO:0000313" key="8">
    <source>
        <dbReference type="Proteomes" id="UP000070250"/>
    </source>
</evidence>
<dbReference type="GO" id="GO:0001530">
    <property type="term" value="F:lipopolysaccharide binding"/>
    <property type="evidence" value="ECO:0007669"/>
    <property type="project" value="TreeGrafter"/>
</dbReference>
<dbReference type="InterPro" id="IPR007485">
    <property type="entry name" value="LPS_assembly_LptE"/>
</dbReference>
<keyword evidence="3" id="KW-0564">Palmitate</keyword>
<dbReference type="GO" id="GO:0009279">
    <property type="term" value="C:cell outer membrane"/>
    <property type="evidence" value="ECO:0007669"/>
    <property type="project" value="UniProtKB-UniRule"/>
</dbReference>
<evidence type="ECO:0000313" key="7">
    <source>
        <dbReference type="EMBL" id="AMN46633.1"/>
    </source>
</evidence>
<dbReference type="Gene3D" id="3.30.160.150">
    <property type="entry name" value="Lipoprotein like domain"/>
    <property type="match status" value="1"/>
</dbReference>
<keyword evidence="2 6" id="KW-0472">Membrane</keyword>
<dbReference type="GO" id="GO:0043165">
    <property type="term" value="P:Gram-negative-bacterium-type cell outer membrane assembly"/>
    <property type="evidence" value="ECO:0007669"/>
    <property type="project" value="UniProtKB-UniRule"/>
</dbReference>
<organism evidence="7 8">
    <name type="scientific">Steroidobacter denitrificans</name>
    <dbReference type="NCBI Taxonomy" id="465721"/>
    <lineage>
        <taxon>Bacteria</taxon>
        <taxon>Pseudomonadati</taxon>
        <taxon>Pseudomonadota</taxon>
        <taxon>Gammaproteobacteria</taxon>
        <taxon>Steroidobacterales</taxon>
        <taxon>Steroidobacteraceae</taxon>
        <taxon>Steroidobacter</taxon>
    </lineage>
</organism>
<dbReference type="HAMAP" id="MF_01186">
    <property type="entry name" value="LPS_assembly_LptE"/>
    <property type="match status" value="1"/>
</dbReference>
<evidence type="ECO:0000256" key="5">
    <source>
        <dbReference type="ARBA" id="ARBA00023288"/>
    </source>
</evidence>
<evidence type="ECO:0000256" key="4">
    <source>
        <dbReference type="ARBA" id="ARBA00023237"/>
    </source>
</evidence>
<keyword evidence="4 6" id="KW-0998">Cell outer membrane</keyword>
<comment type="function">
    <text evidence="6">Together with LptD, is involved in the assembly of lipopolysaccharide (LPS) at the surface of the outer membrane. Required for the proper assembly of LptD. Binds LPS and may serve as the LPS recognition site at the outer membrane.</text>
</comment>
<dbReference type="GO" id="GO:1990351">
    <property type="term" value="C:transporter complex"/>
    <property type="evidence" value="ECO:0007669"/>
    <property type="project" value="TreeGrafter"/>
</dbReference>